<evidence type="ECO:0000313" key="2">
    <source>
        <dbReference type="EMBL" id="TNN70752.1"/>
    </source>
</evidence>
<evidence type="ECO:0000313" key="3">
    <source>
        <dbReference type="Proteomes" id="UP000314294"/>
    </source>
</evidence>
<keyword evidence="3" id="KW-1185">Reference proteome</keyword>
<dbReference type="EMBL" id="SRLO01000159">
    <property type="protein sequence ID" value="TNN70752.1"/>
    <property type="molecule type" value="Genomic_DNA"/>
</dbReference>
<comment type="caution">
    <text evidence="2">The sequence shown here is derived from an EMBL/GenBank/DDBJ whole genome shotgun (WGS) entry which is preliminary data.</text>
</comment>
<dbReference type="Proteomes" id="UP000314294">
    <property type="component" value="Unassembled WGS sequence"/>
</dbReference>
<name>A0A4Z2I0J0_9TELE</name>
<feature type="region of interest" description="Disordered" evidence="1">
    <location>
        <begin position="1"/>
        <end position="119"/>
    </location>
</feature>
<dbReference type="AlphaFoldDB" id="A0A4Z2I0J0"/>
<protein>
    <submittedName>
        <fullName evidence="2">Uncharacterized protein</fullName>
    </submittedName>
</protein>
<sequence length="149" mass="16435">MEPHPRDTESRETCGHVSSAGQYMSVDGTRVNYRQDSLRRKRERWLTPMNGSNALSWMGPSSTLGSSTLGSSTLGSSTLCSSNQINSNSSSTPPPSILSSRPPSSKVPQEACRSPPRREIYYTGEKKRLVGRSVSWEARKVTKKENISE</sequence>
<proteinExistence type="predicted"/>
<accession>A0A4Z2I0J0</accession>
<evidence type="ECO:0000256" key="1">
    <source>
        <dbReference type="SAM" id="MobiDB-lite"/>
    </source>
</evidence>
<reference evidence="2 3" key="1">
    <citation type="submission" date="2019-03" db="EMBL/GenBank/DDBJ databases">
        <title>First draft genome of Liparis tanakae, snailfish: a comprehensive survey of snailfish specific genes.</title>
        <authorList>
            <person name="Kim W."/>
            <person name="Song I."/>
            <person name="Jeong J.-H."/>
            <person name="Kim D."/>
            <person name="Kim S."/>
            <person name="Ryu S."/>
            <person name="Song J.Y."/>
            <person name="Lee S.K."/>
        </authorList>
    </citation>
    <scope>NUCLEOTIDE SEQUENCE [LARGE SCALE GENOMIC DNA]</scope>
    <source>
        <tissue evidence="2">Muscle</tissue>
    </source>
</reference>
<feature type="compositionally biased region" description="Basic and acidic residues" evidence="1">
    <location>
        <begin position="1"/>
        <end position="14"/>
    </location>
</feature>
<feature type="compositionally biased region" description="Low complexity" evidence="1">
    <location>
        <begin position="59"/>
        <end position="104"/>
    </location>
</feature>
<organism evidence="2 3">
    <name type="scientific">Liparis tanakae</name>
    <name type="common">Tanaka's snailfish</name>
    <dbReference type="NCBI Taxonomy" id="230148"/>
    <lineage>
        <taxon>Eukaryota</taxon>
        <taxon>Metazoa</taxon>
        <taxon>Chordata</taxon>
        <taxon>Craniata</taxon>
        <taxon>Vertebrata</taxon>
        <taxon>Euteleostomi</taxon>
        <taxon>Actinopterygii</taxon>
        <taxon>Neopterygii</taxon>
        <taxon>Teleostei</taxon>
        <taxon>Neoteleostei</taxon>
        <taxon>Acanthomorphata</taxon>
        <taxon>Eupercaria</taxon>
        <taxon>Perciformes</taxon>
        <taxon>Cottioidei</taxon>
        <taxon>Cottales</taxon>
        <taxon>Liparidae</taxon>
        <taxon>Liparis</taxon>
    </lineage>
</organism>
<gene>
    <name evidence="2" type="ORF">EYF80_019035</name>
</gene>